<accession>A0ABY7BLQ1</accession>
<keyword evidence="2" id="KW-1185">Reference proteome</keyword>
<sequence>MNSKKITIIFEEEEINSLLAFFTIALINSPVDDAEIQQIISKIAKAVETELVFENGKIKYAKRNGNVFYQSSL</sequence>
<evidence type="ECO:0000313" key="1">
    <source>
        <dbReference type="EMBL" id="WAM33328.1"/>
    </source>
</evidence>
<gene>
    <name evidence="1" type="ORF">OTK00_001823</name>
</gene>
<dbReference type="RefSeq" id="WP_045169964.1">
    <property type="nucleotide sequence ID" value="NZ_CP113865.1"/>
</dbReference>
<protein>
    <submittedName>
        <fullName evidence="1">Uncharacterized protein</fullName>
    </submittedName>
</protein>
<dbReference type="Proteomes" id="UP001164909">
    <property type="component" value="Chromosome"/>
</dbReference>
<organism evidence="1 2">
    <name type="scientific">Caldicellulosiruptor morganii</name>
    <dbReference type="NCBI Taxonomy" id="1387555"/>
    <lineage>
        <taxon>Bacteria</taxon>
        <taxon>Bacillati</taxon>
        <taxon>Bacillota</taxon>
        <taxon>Bacillota incertae sedis</taxon>
        <taxon>Caldicellulosiruptorales</taxon>
        <taxon>Caldicellulosiruptoraceae</taxon>
        <taxon>Caldicellulosiruptor</taxon>
    </lineage>
</organism>
<dbReference type="EMBL" id="CP113865">
    <property type="protein sequence ID" value="WAM33328.1"/>
    <property type="molecule type" value="Genomic_DNA"/>
</dbReference>
<evidence type="ECO:0000313" key="2">
    <source>
        <dbReference type="Proteomes" id="UP001164909"/>
    </source>
</evidence>
<proteinExistence type="predicted"/>
<name>A0ABY7BLQ1_9FIRM</name>
<reference evidence="1" key="1">
    <citation type="submission" date="2022-12" db="EMBL/GenBank/DDBJ databases">
        <authorList>
            <person name="Bing R.G."/>
            <person name="Willard D.J."/>
            <person name="Manesh M.J.H."/>
            <person name="Laemthong T."/>
            <person name="Crosby J.R."/>
            <person name="Kelly R.M."/>
        </authorList>
    </citation>
    <scope>NUCLEOTIDE SEQUENCE</scope>
    <source>
        <strain evidence="1">DSM 8990</strain>
    </source>
</reference>